<evidence type="ECO:0000256" key="3">
    <source>
        <dbReference type="ARBA" id="ARBA00022679"/>
    </source>
</evidence>
<evidence type="ECO:0000256" key="5">
    <source>
        <dbReference type="ARBA" id="ARBA00047715"/>
    </source>
</evidence>
<dbReference type="GO" id="GO:0009102">
    <property type="term" value="P:biotin biosynthetic process"/>
    <property type="evidence" value="ECO:0007669"/>
    <property type="project" value="TreeGrafter"/>
</dbReference>
<dbReference type="Gene3D" id="3.40.640.10">
    <property type="entry name" value="Type I PLP-dependent aspartate aminotransferase-like (Major domain)"/>
    <property type="match status" value="1"/>
</dbReference>
<protein>
    <recommendedName>
        <fullName evidence="2">8-amino-7-oxononanoate synthase</fullName>
        <ecNumber evidence="2">2.3.1.47</ecNumber>
    </recommendedName>
</protein>
<gene>
    <name evidence="7" type="ORF">HNQ79_003241</name>
</gene>
<keyword evidence="8" id="KW-1185">Reference proteome</keyword>
<dbReference type="Gene3D" id="3.90.1150.10">
    <property type="entry name" value="Aspartate Aminotransferase, domain 1"/>
    <property type="match status" value="1"/>
</dbReference>
<dbReference type="InterPro" id="IPR004839">
    <property type="entry name" value="Aminotransferase_I/II_large"/>
</dbReference>
<dbReference type="PANTHER" id="PTHR13693">
    <property type="entry name" value="CLASS II AMINOTRANSFERASE/8-AMINO-7-OXONONANOATE SYNTHASE"/>
    <property type="match status" value="1"/>
</dbReference>
<comment type="cofactor">
    <cofactor evidence="1">
        <name>pyridoxal 5'-phosphate</name>
        <dbReference type="ChEBI" id="CHEBI:597326"/>
    </cofactor>
</comment>
<evidence type="ECO:0000256" key="1">
    <source>
        <dbReference type="ARBA" id="ARBA00001933"/>
    </source>
</evidence>
<organism evidence="7 8">
    <name type="scientific">Streptomyces candidus</name>
    <dbReference type="NCBI Taxonomy" id="67283"/>
    <lineage>
        <taxon>Bacteria</taxon>
        <taxon>Bacillati</taxon>
        <taxon>Actinomycetota</taxon>
        <taxon>Actinomycetes</taxon>
        <taxon>Kitasatosporales</taxon>
        <taxon>Streptomycetaceae</taxon>
        <taxon>Streptomyces</taxon>
    </lineage>
</organism>
<dbReference type="PANTHER" id="PTHR13693:SF100">
    <property type="entry name" value="8-AMINO-7-OXONONANOATE SYNTHASE"/>
    <property type="match status" value="1"/>
</dbReference>
<evidence type="ECO:0000313" key="7">
    <source>
        <dbReference type="EMBL" id="MBB6436768.1"/>
    </source>
</evidence>
<dbReference type="Pfam" id="PF00155">
    <property type="entry name" value="Aminotran_1_2"/>
    <property type="match status" value="1"/>
</dbReference>
<evidence type="ECO:0000256" key="4">
    <source>
        <dbReference type="ARBA" id="ARBA00022898"/>
    </source>
</evidence>
<dbReference type="EMBL" id="JACHEM010000007">
    <property type="protein sequence ID" value="MBB6436768.1"/>
    <property type="molecule type" value="Genomic_DNA"/>
</dbReference>
<dbReference type="InterPro" id="IPR050087">
    <property type="entry name" value="AON_synthase_class-II"/>
</dbReference>
<reference evidence="7 8" key="1">
    <citation type="submission" date="2020-08" db="EMBL/GenBank/DDBJ databases">
        <title>Genomic Encyclopedia of Type Strains, Phase IV (KMG-IV): sequencing the most valuable type-strain genomes for metagenomic binning, comparative biology and taxonomic classification.</title>
        <authorList>
            <person name="Goeker M."/>
        </authorList>
    </citation>
    <scope>NUCLEOTIDE SEQUENCE [LARGE SCALE GENOMIC DNA]</scope>
    <source>
        <strain evidence="7 8">DSM 40141</strain>
    </source>
</reference>
<dbReference type="InterPro" id="IPR015422">
    <property type="entry name" value="PyrdxlP-dep_Trfase_small"/>
</dbReference>
<comment type="catalytic activity">
    <reaction evidence="5">
        <text>6-carboxyhexanoyl-[ACP] + L-alanine + H(+) = (8S)-8-amino-7-oxononanoate + holo-[ACP] + CO2</text>
        <dbReference type="Rhea" id="RHEA:42288"/>
        <dbReference type="Rhea" id="RHEA-COMP:9685"/>
        <dbReference type="Rhea" id="RHEA-COMP:9955"/>
        <dbReference type="ChEBI" id="CHEBI:15378"/>
        <dbReference type="ChEBI" id="CHEBI:16526"/>
        <dbReference type="ChEBI" id="CHEBI:57972"/>
        <dbReference type="ChEBI" id="CHEBI:64479"/>
        <dbReference type="ChEBI" id="CHEBI:78846"/>
        <dbReference type="ChEBI" id="CHEBI:149468"/>
        <dbReference type="EC" id="2.3.1.47"/>
    </reaction>
</comment>
<name>A0A7X0LPQ5_9ACTN</name>
<dbReference type="EC" id="2.3.1.47" evidence="2"/>
<dbReference type="SUPFAM" id="SSF53383">
    <property type="entry name" value="PLP-dependent transferases"/>
    <property type="match status" value="1"/>
</dbReference>
<keyword evidence="7" id="KW-0012">Acyltransferase</keyword>
<comment type="caution">
    <text evidence="7">The sequence shown here is derived from an EMBL/GenBank/DDBJ whole genome shotgun (WGS) entry which is preliminary data.</text>
</comment>
<sequence>MSGELSFLQERLQAWNARQASWGGPLYRGRPTPRNTDLTLMSNDYLAIGGHPAVLDAQVRSLRAQGNGALMSGVFTGDSDPLRRLEADLAHWLGAPSVMLSQSGWSANVGLIQAVCPAGGSVYVDELAHASLWEGISAAHAVARPFAHNDTEHLERTIRQHGPGLIAFDTLYSVTGDLCPLPDLTAVARRTGCDLIADESHTLGVLGPQGGGLVPSLGLTDAVAYRTASLAKAFAGRAGLIACSPEVAGYLPYHSLGAVFSSTLLPHDVAGLSAALGVLRTADDRRERLEQHSRHLRDGLTALGYHIAPSESQIIPLQPGTEPGVRRLQQALDARGVFGAAFVPPSVPVRRCVHRLSVHSELAPADLDRVLDACAAVRDEVGLREWRSTRRLPTRRTAAVHH</sequence>
<keyword evidence="4" id="KW-0663">Pyridoxal phosphate</keyword>
<dbReference type="GO" id="GO:0030170">
    <property type="term" value="F:pyridoxal phosphate binding"/>
    <property type="evidence" value="ECO:0007669"/>
    <property type="project" value="InterPro"/>
</dbReference>
<keyword evidence="3 7" id="KW-0808">Transferase</keyword>
<dbReference type="GO" id="GO:0008710">
    <property type="term" value="F:8-amino-7-oxononanoate synthase activity"/>
    <property type="evidence" value="ECO:0007669"/>
    <property type="project" value="UniProtKB-EC"/>
</dbReference>
<proteinExistence type="predicted"/>
<dbReference type="RefSeq" id="WP_221507782.1">
    <property type="nucleotide sequence ID" value="NZ_BNBN01000010.1"/>
</dbReference>
<dbReference type="InterPro" id="IPR015424">
    <property type="entry name" value="PyrdxlP-dep_Trfase"/>
</dbReference>
<feature type="domain" description="Aminotransferase class I/classII large" evidence="6">
    <location>
        <begin position="38"/>
        <end position="373"/>
    </location>
</feature>
<evidence type="ECO:0000313" key="8">
    <source>
        <dbReference type="Proteomes" id="UP000540423"/>
    </source>
</evidence>
<dbReference type="Proteomes" id="UP000540423">
    <property type="component" value="Unassembled WGS sequence"/>
</dbReference>
<dbReference type="InterPro" id="IPR015421">
    <property type="entry name" value="PyrdxlP-dep_Trfase_major"/>
</dbReference>
<dbReference type="AlphaFoldDB" id="A0A7X0LPQ5"/>
<evidence type="ECO:0000259" key="6">
    <source>
        <dbReference type="Pfam" id="PF00155"/>
    </source>
</evidence>
<evidence type="ECO:0000256" key="2">
    <source>
        <dbReference type="ARBA" id="ARBA00013187"/>
    </source>
</evidence>
<accession>A0A7X0LPQ5</accession>
<dbReference type="NCBIfam" id="NF005526">
    <property type="entry name" value="PRK07179.1"/>
    <property type="match status" value="1"/>
</dbReference>